<dbReference type="Pfam" id="PF01979">
    <property type="entry name" value="Amidohydro_1"/>
    <property type="match status" value="1"/>
</dbReference>
<accession>A0A6L5Z7E0</accession>
<dbReference type="InterPro" id="IPR050287">
    <property type="entry name" value="MTA/SAH_deaminase"/>
</dbReference>
<name>A0A6L5Z7E0_9RHOB</name>
<dbReference type="PANTHER" id="PTHR43794:SF11">
    <property type="entry name" value="AMIDOHYDROLASE-RELATED DOMAIN-CONTAINING PROTEIN"/>
    <property type="match status" value="1"/>
</dbReference>
<sequence>MHRIVRKDLIIGSTLYHNALCLAGDATGPHRADLRIEGGRIAAITPTGAEPKPDDIIVDASRFLAVPGFVNAHFHSPDTLSRGNSPDRPLELWSLSSSASRQSRSMREIEVATLLAGVELARGGVTAVLDHVRISPDLSADALDAVARGWLATGLRVVIAPVVADRPVAETLPFETGDWHGCDVPDVHSGLSANVQIASVADFHSRWHGREGRISVGIGPSGPQRCSDELLVAAAEFSSRTGCIFHSHVLETHLQRAAALKLYGGGMISHLRALECLSPRTNLVHAIWLEPDDPEIIADAGAAVVHNPVSNARLGSGKCDLNRLLAAGVRVGLGTDSPCCNDGCSMAETVKWAALVHRDWQDDGSGWLTPTAALNLGTQVSADAIGLSETGRLRPGNLADINFFSLDAPAYVPLRDPIRQFVLGDTSAAPELVLVGGRAVAAKGRAMLLNEQEIWSEACDLATRRDRTEEAPAALGGPIARMRRRVSAEEARQCH</sequence>
<dbReference type="InterPro" id="IPR006680">
    <property type="entry name" value="Amidohydro-rel"/>
</dbReference>
<feature type="domain" description="Amidohydrolase-related" evidence="3">
    <location>
        <begin position="65"/>
        <end position="440"/>
    </location>
</feature>
<protein>
    <submittedName>
        <fullName evidence="4">Amidohydrolase family protein</fullName>
    </submittedName>
</protein>
<reference evidence="4 5" key="1">
    <citation type="submission" date="2019-10" db="EMBL/GenBank/DDBJ databases">
        <title>Cognatihalovulum marinum gen. nov. sp. nov., a new member of the family Rhodobacteraceae isolated from deep seawater of the Northwest Indian Ocean.</title>
        <authorList>
            <person name="Ruan C."/>
            <person name="Wang J."/>
            <person name="Zheng X."/>
            <person name="Song L."/>
            <person name="Zhu Y."/>
            <person name="Huang Y."/>
            <person name="Lu Z."/>
            <person name="Du W."/>
            <person name="Huang L."/>
            <person name="Dai X."/>
        </authorList>
    </citation>
    <scope>NUCLEOTIDE SEQUENCE [LARGE SCALE GENOMIC DNA]</scope>
    <source>
        <strain evidence="4 5">2CG4</strain>
    </source>
</reference>
<keyword evidence="5" id="KW-1185">Reference proteome</keyword>
<proteinExistence type="inferred from homology"/>
<dbReference type="Gene3D" id="3.20.20.140">
    <property type="entry name" value="Metal-dependent hydrolases"/>
    <property type="match status" value="1"/>
</dbReference>
<evidence type="ECO:0000313" key="4">
    <source>
        <dbReference type="EMBL" id="MSU92070.1"/>
    </source>
</evidence>
<dbReference type="PANTHER" id="PTHR43794">
    <property type="entry name" value="AMINOHYDROLASE SSNA-RELATED"/>
    <property type="match status" value="1"/>
</dbReference>
<evidence type="ECO:0000259" key="3">
    <source>
        <dbReference type="Pfam" id="PF01979"/>
    </source>
</evidence>
<dbReference type="Gene3D" id="2.30.40.10">
    <property type="entry name" value="Urease, subunit C, domain 1"/>
    <property type="match status" value="1"/>
</dbReference>
<dbReference type="SUPFAM" id="SSF51556">
    <property type="entry name" value="Metallo-dependent hydrolases"/>
    <property type="match status" value="1"/>
</dbReference>
<keyword evidence="2 4" id="KW-0378">Hydrolase</keyword>
<dbReference type="GO" id="GO:0016810">
    <property type="term" value="F:hydrolase activity, acting on carbon-nitrogen (but not peptide) bonds"/>
    <property type="evidence" value="ECO:0007669"/>
    <property type="project" value="InterPro"/>
</dbReference>
<dbReference type="RefSeq" id="WP_154449548.1">
    <property type="nucleotide sequence ID" value="NZ_WIND01000038.1"/>
</dbReference>
<comment type="caution">
    <text evidence="4">The sequence shown here is derived from an EMBL/GenBank/DDBJ whole genome shotgun (WGS) entry which is preliminary data.</text>
</comment>
<evidence type="ECO:0000313" key="5">
    <source>
        <dbReference type="Proteomes" id="UP000474957"/>
    </source>
</evidence>
<evidence type="ECO:0000256" key="1">
    <source>
        <dbReference type="ARBA" id="ARBA00006745"/>
    </source>
</evidence>
<dbReference type="SUPFAM" id="SSF51338">
    <property type="entry name" value="Composite domain of metallo-dependent hydrolases"/>
    <property type="match status" value="1"/>
</dbReference>
<dbReference type="InterPro" id="IPR011059">
    <property type="entry name" value="Metal-dep_hydrolase_composite"/>
</dbReference>
<dbReference type="InterPro" id="IPR032466">
    <property type="entry name" value="Metal_Hydrolase"/>
</dbReference>
<dbReference type="Proteomes" id="UP000474957">
    <property type="component" value="Unassembled WGS sequence"/>
</dbReference>
<comment type="similarity">
    <text evidence="1">Belongs to the metallo-dependent hydrolases superfamily. ATZ/TRZ family.</text>
</comment>
<dbReference type="EMBL" id="WIND01000038">
    <property type="protein sequence ID" value="MSU92070.1"/>
    <property type="molecule type" value="Genomic_DNA"/>
</dbReference>
<evidence type="ECO:0000256" key="2">
    <source>
        <dbReference type="ARBA" id="ARBA00022801"/>
    </source>
</evidence>
<organism evidence="4 5">
    <name type="scientific">Halovulum marinum</name>
    <dbReference type="NCBI Taxonomy" id="2662447"/>
    <lineage>
        <taxon>Bacteria</taxon>
        <taxon>Pseudomonadati</taxon>
        <taxon>Pseudomonadota</taxon>
        <taxon>Alphaproteobacteria</taxon>
        <taxon>Rhodobacterales</taxon>
        <taxon>Paracoccaceae</taxon>
        <taxon>Halovulum</taxon>
    </lineage>
</organism>
<gene>
    <name evidence="4" type="ORF">GE300_21215</name>
</gene>
<dbReference type="AlphaFoldDB" id="A0A6L5Z7E0"/>